<reference evidence="2" key="1">
    <citation type="submission" date="2018-05" db="EMBL/GenBank/DDBJ databases">
        <authorList>
            <person name="Lanie J.A."/>
            <person name="Ng W.-L."/>
            <person name="Kazmierczak K.M."/>
            <person name="Andrzejewski T.M."/>
            <person name="Davidsen T.M."/>
            <person name="Wayne K.J."/>
            <person name="Tettelin H."/>
            <person name="Glass J.I."/>
            <person name="Rusch D."/>
            <person name="Podicherti R."/>
            <person name="Tsui H.-C.T."/>
            <person name="Winkler M.E."/>
        </authorList>
    </citation>
    <scope>NUCLEOTIDE SEQUENCE</scope>
</reference>
<feature type="transmembrane region" description="Helical" evidence="1">
    <location>
        <begin position="47"/>
        <end position="70"/>
    </location>
</feature>
<evidence type="ECO:0000313" key="2">
    <source>
        <dbReference type="EMBL" id="SVC23938.1"/>
    </source>
</evidence>
<keyword evidence="1" id="KW-1133">Transmembrane helix</keyword>
<protein>
    <submittedName>
        <fullName evidence="2">Uncharacterized protein</fullName>
    </submittedName>
</protein>
<sequence length="105" mass="10976">MVAPVDPDPTTGDSDGDWASSAVGRFVEFVDKIRDVTTRPVITVARALVLGLVMACCALAAVVLAGIGLFRLLDIVLPGKSWSAHLVLGAACCTLGALLWSRRTP</sequence>
<name>A0A382KHP0_9ZZZZ</name>
<dbReference type="EMBL" id="UINC01080726">
    <property type="protein sequence ID" value="SVC23938.1"/>
    <property type="molecule type" value="Genomic_DNA"/>
</dbReference>
<accession>A0A382KHP0</accession>
<organism evidence="2">
    <name type="scientific">marine metagenome</name>
    <dbReference type="NCBI Taxonomy" id="408172"/>
    <lineage>
        <taxon>unclassified sequences</taxon>
        <taxon>metagenomes</taxon>
        <taxon>ecological metagenomes</taxon>
    </lineage>
</organism>
<keyword evidence="1" id="KW-0472">Membrane</keyword>
<evidence type="ECO:0000256" key="1">
    <source>
        <dbReference type="SAM" id="Phobius"/>
    </source>
</evidence>
<gene>
    <name evidence="2" type="ORF">METZ01_LOCUS276792</name>
</gene>
<dbReference type="AlphaFoldDB" id="A0A382KHP0"/>
<keyword evidence="1" id="KW-0812">Transmembrane</keyword>
<proteinExistence type="predicted"/>
<feature type="transmembrane region" description="Helical" evidence="1">
    <location>
        <begin position="82"/>
        <end position="100"/>
    </location>
</feature>